<dbReference type="KEGG" id="amob:HG15A2_41240"/>
<dbReference type="GO" id="GO:0006352">
    <property type="term" value="P:DNA-templated transcription initiation"/>
    <property type="evidence" value="ECO:0007669"/>
    <property type="project" value="InterPro"/>
</dbReference>
<organism evidence="4 5">
    <name type="scientific">Adhaeretor mobilis</name>
    <dbReference type="NCBI Taxonomy" id="1930276"/>
    <lineage>
        <taxon>Bacteria</taxon>
        <taxon>Pseudomonadati</taxon>
        <taxon>Planctomycetota</taxon>
        <taxon>Planctomycetia</taxon>
        <taxon>Pirellulales</taxon>
        <taxon>Lacipirellulaceae</taxon>
        <taxon>Adhaeretor</taxon>
    </lineage>
</organism>
<feature type="domain" description="RNA polymerase sigma-70 region 2" evidence="1">
    <location>
        <begin position="11"/>
        <end position="77"/>
    </location>
</feature>
<dbReference type="Pfam" id="PF20239">
    <property type="entry name" value="DUF6596"/>
    <property type="match status" value="1"/>
</dbReference>
<dbReference type="Proteomes" id="UP000319852">
    <property type="component" value="Chromosome"/>
</dbReference>
<dbReference type="InterPro" id="IPR013325">
    <property type="entry name" value="RNA_pol_sigma_r2"/>
</dbReference>
<evidence type="ECO:0000259" key="2">
    <source>
        <dbReference type="Pfam" id="PF08281"/>
    </source>
</evidence>
<evidence type="ECO:0000313" key="4">
    <source>
        <dbReference type="EMBL" id="QDT00782.1"/>
    </source>
</evidence>
<dbReference type="RefSeq" id="WP_246117796.1">
    <property type="nucleotide sequence ID" value="NZ_CP036263.1"/>
</dbReference>
<dbReference type="Pfam" id="PF08281">
    <property type="entry name" value="Sigma70_r4_2"/>
    <property type="match status" value="1"/>
</dbReference>
<dbReference type="AlphaFoldDB" id="A0A517N0W1"/>
<evidence type="ECO:0000259" key="1">
    <source>
        <dbReference type="Pfam" id="PF04542"/>
    </source>
</evidence>
<proteinExistence type="predicted"/>
<dbReference type="Gene3D" id="1.10.1740.10">
    <property type="match status" value="1"/>
</dbReference>
<dbReference type="EMBL" id="CP036263">
    <property type="protein sequence ID" value="QDT00782.1"/>
    <property type="molecule type" value="Genomic_DNA"/>
</dbReference>
<dbReference type="Pfam" id="PF04542">
    <property type="entry name" value="Sigma70_r2"/>
    <property type="match status" value="1"/>
</dbReference>
<accession>A0A517N0W1</accession>
<protein>
    <submittedName>
        <fullName evidence="4">RNA polymerase sigma factor</fullName>
    </submittedName>
</protein>
<sequence>MQDFSAIINELFRSESRRVLATLIRALGDFNLAEDAMQEAFAAASADWESNGIPDDPVAWLISAGRFRAIDLIRREAQFRELLPGIVSRVEEITSRNMVVAGREIEDDQLRLIFTCCHPAIDPRIQVPLTLREVCGLSTEEIADAFLTAPATMAQRIVRGKAKIRSAGIPYVIPSRDELPDRIDAVLSVIYLVYNEGYSASMGSQLLRVELSSEAIRLGRLLVKLLPDPEVMGLLALMLLHESRRDARVDKTGDIVLLEQQDRSTWNYQFIEEGQRLVQQSLASRRIGAYTLQAAISAVHADATVASETDWHQIVALYDVLFQIDTSPVVELNRAVAVAMRDTPTAGLQLINGILDRGELTDYYLTHSARGELLRRSGDLVGAKVAFERAFELAKQDSERRFLAKRLKSLVNHREERDKN</sequence>
<feature type="domain" description="RNA polymerase sigma factor 70 region 4 type 2" evidence="2">
    <location>
        <begin position="115"/>
        <end position="164"/>
    </location>
</feature>
<dbReference type="PANTHER" id="PTHR47756:SF2">
    <property type="entry name" value="BLL6612 PROTEIN"/>
    <property type="match status" value="1"/>
</dbReference>
<evidence type="ECO:0000259" key="3">
    <source>
        <dbReference type="Pfam" id="PF20239"/>
    </source>
</evidence>
<reference evidence="4 5" key="1">
    <citation type="submission" date="2019-02" db="EMBL/GenBank/DDBJ databases">
        <title>Deep-cultivation of Planctomycetes and their phenomic and genomic characterization uncovers novel biology.</title>
        <authorList>
            <person name="Wiegand S."/>
            <person name="Jogler M."/>
            <person name="Boedeker C."/>
            <person name="Pinto D."/>
            <person name="Vollmers J."/>
            <person name="Rivas-Marin E."/>
            <person name="Kohn T."/>
            <person name="Peeters S.H."/>
            <person name="Heuer A."/>
            <person name="Rast P."/>
            <person name="Oberbeckmann S."/>
            <person name="Bunk B."/>
            <person name="Jeske O."/>
            <person name="Meyerdierks A."/>
            <person name="Storesund J.E."/>
            <person name="Kallscheuer N."/>
            <person name="Luecker S."/>
            <person name="Lage O.M."/>
            <person name="Pohl T."/>
            <person name="Merkel B.J."/>
            <person name="Hornburger P."/>
            <person name="Mueller R.-W."/>
            <person name="Bruemmer F."/>
            <person name="Labrenz M."/>
            <person name="Spormann A.M."/>
            <person name="Op den Camp H."/>
            <person name="Overmann J."/>
            <person name="Amann R."/>
            <person name="Jetten M.S.M."/>
            <person name="Mascher T."/>
            <person name="Medema M.H."/>
            <person name="Devos D.P."/>
            <person name="Kaster A.-K."/>
            <person name="Ovreas L."/>
            <person name="Rohde M."/>
            <person name="Galperin M.Y."/>
            <person name="Jogler C."/>
        </authorList>
    </citation>
    <scope>NUCLEOTIDE SEQUENCE [LARGE SCALE GENOMIC DNA]</scope>
    <source>
        <strain evidence="4 5">HG15A2</strain>
    </source>
</reference>
<dbReference type="SUPFAM" id="SSF88946">
    <property type="entry name" value="Sigma2 domain of RNA polymerase sigma factors"/>
    <property type="match status" value="1"/>
</dbReference>
<dbReference type="InterPro" id="IPR013249">
    <property type="entry name" value="RNA_pol_sigma70_r4_t2"/>
</dbReference>
<keyword evidence="5" id="KW-1185">Reference proteome</keyword>
<dbReference type="SUPFAM" id="SSF88659">
    <property type="entry name" value="Sigma3 and sigma4 domains of RNA polymerase sigma factors"/>
    <property type="match status" value="1"/>
</dbReference>
<dbReference type="InterPro" id="IPR013324">
    <property type="entry name" value="RNA_pol_sigma_r3/r4-like"/>
</dbReference>
<feature type="domain" description="DUF6596" evidence="3">
    <location>
        <begin position="182"/>
        <end position="281"/>
    </location>
</feature>
<dbReference type="InterPro" id="IPR007627">
    <property type="entry name" value="RNA_pol_sigma70_r2"/>
</dbReference>
<gene>
    <name evidence="4" type="ORF">HG15A2_41240</name>
</gene>
<name>A0A517N0W1_9BACT</name>
<dbReference type="InterPro" id="IPR046531">
    <property type="entry name" value="DUF6596"/>
</dbReference>
<dbReference type="GO" id="GO:0016987">
    <property type="term" value="F:sigma factor activity"/>
    <property type="evidence" value="ECO:0007669"/>
    <property type="project" value="InterPro"/>
</dbReference>
<dbReference type="GO" id="GO:0003677">
    <property type="term" value="F:DNA binding"/>
    <property type="evidence" value="ECO:0007669"/>
    <property type="project" value="InterPro"/>
</dbReference>
<dbReference type="PANTHER" id="PTHR47756">
    <property type="entry name" value="BLL6612 PROTEIN-RELATED"/>
    <property type="match status" value="1"/>
</dbReference>
<evidence type="ECO:0000313" key="5">
    <source>
        <dbReference type="Proteomes" id="UP000319852"/>
    </source>
</evidence>